<dbReference type="InterPro" id="IPR015943">
    <property type="entry name" value="WD40/YVTN_repeat-like_dom_sf"/>
</dbReference>
<feature type="repeat" description="WD" evidence="3">
    <location>
        <begin position="128"/>
        <end position="170"/>
    </location>
</feature>
<dbReference type="Gene3D" id="2.130.10.10">
    <property type="entry name" value="YVTN repeat-like/Quinoprotein amine dehydrogenase"/>
    <property type="match status" value="2"/>
</dbReference>
<feature type="region of interest" description="Disordered" evidence="4">
    <location>
        <begin position="418"/>
        <end position="486"/>
    </location>
</feature>
<evidence type="ECO:0000313" key="6">
    <source>
        <dbReference type="Proteomes" id="UP000283269"/>
    </source>
</evidence>
<dbReference type="InterPro" id="IPR019775">
    <property type="entry name" value="WD40_repeat_CS"/>
</dbReference>
<dbReference type="SMART" id="SM00320">
    <property type="entry name" value="WD40"/>
    <property type="match status" value="5"/>
</dbReference>
<dbReference type="PROSITE" id="PS50082">
    <property type="entry name" value="WD_REPEATS_2"/>
    <property type="match status" value="2"/>
</dbReference>
<comment type="caution">
    <text evidence="5">The sequence shown here is derived from an EMBL/GenBank/DDBJ whole genome shotgun (WGS) entry which is preliminary data.</text>
</comment>
<dbReference type="InterPro" id="IPR051959">
    <property type="entry name" value="PAK1-Kinase_Regulator"/>
</dbReference>
<protein>
    <submittedName>
        <fullName evidence="5">Uncharacterized protein</fullName>
    </submittedName>
</protein>
<dbReference type="PROSITE" id="PS00678">
    <property type="entry name" value="WD_REPEATS_1"/>
    <property type="match status" value="2"/>
</dbReference>
<dbReference type="AlphaFoldDB" id="A0A409X5W0"/>
<feature type="compositionally biased region" description="Acidic residues" evidence="4">
    <location>
        <begin position="468"/>
        <end position="486"/>
    </location>
</feature>
<evidence type="ECO:0000256" key="2">
    <source>
        <dbReference type="ARBA" id="ARBA00022737"/>
    </source>
</evidence>
<dbReference type="STRING" id="93625.A0A409X5W0"/>
<dbReference type="SUPFAM" id="SSF50978">
    <property type="entry name" value="WD40 repeat-like"/>
    <property type="match status" value="1"/>
</dbReference>
<dbReference type="OrthoDB" id="308449at2759"/>
<keyword evidence="1 3" id="KW-0853">WD repeat</keyword>
<keyword evidence="2" id="KW-0677">Repeat</keyword>
<feature type="repeat" description="WD" evidence="3">
    <location>
        <begin position="212"/>
        <end position="253"/>
    </location>
</feature>
<gene>
    <name evidence="5" type="ORF">CVT25_003677</name>
</gene>
<dbReference type="PANTHER" id="PTHR44675:SF1">
    <property type="entry name" value="P21-ACTIVATED PROTEIN KINASE-INTERACTING PROTEIN 1"/>
    <property type="match status" value="1"/>
</dbReference>
<accession>A0A409X5W0</accession>
<organism evidence="5 6">
    <name type="scientific">Psilocybe cyanescens</name>
    <dbReference type="NCBI Taxonomy" id="93625"/>
    <lineage>
        <taxon>Eukaryota</taxon>
        <taxon>Fungi</taxon>
        <taxon>Dikarya</taxon>
        <taxon>Basidiomycota</taxon>
        <taxon>Agaricomycotina</taxon>
        <taxon>Agaricomycetes</taxon>
        <taxon>Agaricomycetidae</taxon>
        <taxon>Agaricales</taxon>
        <taxon>Agaricineae</taxon>
        <taxon>Strophariaceae</taxon>
        <taxon>Psilocybe</taxon>
    </lineage>
</organism>
<evidence type="ECO:0000256" key="3">
    <source>
        <dbReference type="PROSITE-ProRule" id="PRU00221"/>
    </source>
</evidence>
<feature type="region of interest" description="Disordered" evidence="4">
    <location>
        <begin position="1"/>
        <end position="83"/>
    </location>
</feature>
<evidence type="ECO:0000256" key="1">
    <source>
        <dbReference type="ARBA" id="ARBA00022574"/>
    </source>
</evidence>
<dbReference type="InParanoid" id="A0A409X5W0"/>
<proteinExistence type="predicted"/>
<dbReference type="Pfam" id="PF00400">
    <property type="entry name" value="WD40"/>
    <property type="match status" value="3"/>
</dbReference>
<keyword evidence="6" id="KW-1185">Reference proteome</keyword>
<dbReference type="Proteomes" id="UP000283269">
    <property type="component" value="Unassembled WGS sequence"/>
</dbReference>
<dbReference type="EMBL" id="NHYD01002559">
    <property type="protein sequence ID" value="PPQ86110.1"/>
    <property type="molecule type" value="Genomic_DNA"/>
</dbReference>
<dbReference type="InterPro" id="IPR001680">
    <property type="entry name" value="WD40_rpt"/>
</dbReference>
<sequence>MAVNRGKNMGSARPTKKAKTEAPVRPKIEAKRNASPHPTHSRKVAPTHDAEEQQSLPISKKGKGKEKEVSATSKPKTKRKIREEIPQLPTTFKVVAGSYEKLLYGLEGSVTLDSESKLKFDLNPTFIFPAHVSCIKAVAASPHGGKWLATGSADEIIKVWDLRRRKEIGGLMHHEGSITHLIFPSRSHLLSASEDGTLCLFRARDWAVLRSLKGHKGRVNSMAVHPSGKVVLSVGKDRALRMWDLMRGKGVASTKLGKEGEIVRWSTDGSKFLVQSGSAMDVYAVNMDLLYTITHPSRIHDAKFCSRVGGEGELLLVAAEDHKLSIYDVPKEFGTPTIVAQMIGHTNRVKAVQTLEIALPESSGRKSTIIAATVSSDGFINLHDVAAVPVLSDKTEPVQTLEPLTSYDSKGTRLTCVTVGDGDIEGTPAAVDGKRKRDDGDEGDDNGSEHSEDEDDDEDHVAFGAGWENEEEMEEEEEEEGEEESD</sequence>
<reference evidence="5 6" key="1">
    <citation type="journal article" date="2018" name="Evol. Lett.">
        <title>Horizontal gene cluster transfer increased hallucinogenic mushroom diversity.</title>
        <authorList>
            <person name="Reynolds H.T."/>
            <person name="Vijayakumar V."/>
            <person name="Gluck-Thaler E."/>
            <person name="Korotkin H.B."/>
            <person name="Matheny P.B."/>
            <person name="Slot J.C."/>
        </authorList>
    </citation>
    <scope>NUCLEOTIDE SEQUENCE [LARGE SCALE GENOMIC DNA]</scope>
    <source>
        <strain evidence="5 6">2631</strain>
    </source>
</reference>
<feature type="compositionally biased region" description="Basic and acidic residues" evidence="4">
    <location>
        <begin position="18"/>
        <end position="32"/>
    </location>
</feature>
<feature type="compositionally biased region" description="Acidic residues" evidence="4">
    <location>
        <begin position="440"/>
        <end position="459"/>
    </location>
</feature>
<name>A0A409X5W0_PSICY</name>
<evidence type="ECO:0000256" key="4">
    <source>
        <dbReference type="SAM" id="MobiDB-lite"/>
    </source>
</evidence>
<dbReference type="PROSITE" id="PS50294">
    <property type="entry name" value="WD_REPEATS_REGION"/>
    <property type="match status" value="2"/>
</dbReference>
<dbReference type="PANTHER" id="PTHR44675">
    <property type="entry name" value="PAK1 INTERACTING PROTEIN 1"/>
    <property type="match status" value="1"/>
</dbReference>
<dbReference type="FunCoup" id="A0A409X5W0">
    <property type="interactions" value="398"/>
</dbReference>
<dbReference type="InterPro" id="IPR036322">
    <property type="entry name" value="WD40_repeat_dom_sf"/>
</dbReference>
<evidence type="ECO:0000313" key="5">
    <source>
        <dbReference type="EMBL" id="PPQ86110.1"/>
    </source>
</evidence>